<dbReference type="Pfam" id="PF06276">
    <property type="entry name" value="FhuF"/>
    <property type="match status" value="1"/>
</dbReference>
<evidence type="ECO:0000313" key="4">
    <source>
        <dbReference type="Proteomes" id="UP000199695"/>
    </source>
</evidence>
<sequence length="263" mass="30415">MPELLSNELEYLQQHFRVTTLQSGDWPASCSVKDLLEPDSCEAYLTHLSDLLDSPSLVVTASQFSKWYTFMAVLPALYAMSAFNKGLDVSIENCHIESGYQNNNWTPRLKLDNWSAFRPEGDRNDWRERMVRAVFAENIAKVWRALSACTGISRMLLWENTAVYVYWLYEKKLAEADERTRRRAQEDFRYLISGAPPECFGDWIQPLSKYYFEKMPQPGSEEPIRMRKTCCLYYQLAGAGEYCSNCPKKMQEVSCSLPSLLVK</sequence>
<dbReference type="Pfam" id="PF11575">
    <property type="entry name" value="FhuF_C"/>
    <property type="match status" value="1"/>
</dbReference>
<feature type="domain" description="Ferric siderophore reductase C-terminal" evidence="2">
    <location>
        <begin position="227"/>
        <end position="248"/>
    </location>
</feature>
<dbReference type="GO" id="GO:0051537">
    <property type="term" value="F:2 iron, 2 sulfur cluster binding"/>
    <property type="evidence" value="ECO:0007669"/>
    <property type="project" value="InterPro"/>
</dbReference>
<feature type="domain" description="Aerobactin siderophore biosynthesis IucA/IucC-like C-terminal" evidence="1">
    <location>
        <begin position="62"/>
        <end position="180"/>
    </location>
</feature>
<dbReference type="STRING" id="1173111.SAMN05444955_106167"/>
<dbReference type="InterPro" id="IPR024726">
    <property type="entry name" value="FhuF_C"/>
</dbReference>
<accession>A0A1H8E731</accession>
<evidence type="ECO:0000313" key="3">
    <source>
        <dbReference type="EMBL" id="SEN15305.1"/>
    </source>
</evidence>
<gene>
    <name evidence="3" type="ORF">SAMN05444955_106167</name>
</gene>
<proteinExistence type="predicted"/>
<dbReference type="AlphaFoldDB" id="A0A1H8E731"/>
<dbReference type="InterPro" id="IPR022770">
    <property type="entry name" value="IucA/IucC-like_C"/>
</dbReference>
<keyword evidence="4" id="KW-1185">Reference proteome</keyword>
<dbReference type="EMBL" id="FOCQ01000006">
    <property type="protein sequence ID" value="SEN15305.1"/>
    <property type="molecule type" value="Genomic_DNA"/>
</dbReference>
<evidence type="ECO:0000259" key="1">
    <source>
        <dbReference type="Pfam" id="PF06276"/>
    </source>
</evidence>
<evidence type="ECO:0000259" key="2">
    <source>
        <dbReference type="Pfam" id="PF11575"/>
    </source>
</evidence>
<organism evidence="3 4">
    <name type="scientific">Lihuaxuella thermophila</name>
    <dbReference type="NCBI Taxonomy" id="1173111"/>
    <lineage>
        <taxon>Bacteria</taxon>
        <taxon>Bacillati</taxon>
        <taxon>Bacillota</taxon>
        <taxon>Bacilli</taxon>
        <taxon>Bacillales</taxon>
        <taxon>Thermoactinomycetaceae</taxon>
        <taxon>Lihuaxuella</taxon>
    </lineage>
</organism>
<reference evidence="3 4" key="1">
    <citation type="submission" date="2016-10" db="EMBL/GenBank/DDBJ databases">
        <authorList>
            <person name="de Groot N.N."/>
        </authorList>
    </citation>
    <scope>NUCLEOTIDE SEQUENCE [LARGE SCALE GENOMIC DNA]</scope>
    <source>
        <strain evidence="3 4">DSM 46701</strain>
    </source>
</reference>
<dbReference type="GO" id="GO:0003824">
    <property type="term" value="F:catalytic activity"/>
    <property type="evidence" value="ECO:0007669"/>
    <property type="project" value="UniProtKB-ARBA"/>
</dbReference>
<dbReference type="RefSeq" id="WP_089967590.1">
    <property type="nucleotide sequence ID" value="NZ_FOCQ01000006.1"/>
</dbReference>
<dbReference type="Proteomes" id="UP000199695">
    <property type="component" value="Unassembled WGS sequence"/>
</dbReference>
<dbReference type="OrthoDB" id="5870636at2"/>
<protein>
    <submittedName>
        <fullName evidence="3">Siderophore-iron reductase FhuF</fullName>
    </submittedName>
</protein>
<name>A0A1H8E731_9BACL</name>